<keyword evidence="5" id="KW-1185">Reference proteome</keyword>
<accession>A0A8J5ZXB3</accession>
<organism evidence="4 5">
    <name type="scientific">Gossypium anomalum</name>
    <dbReference type="NCBI Taxonomy" id="47600"/>
    <lineage>
        <taxon>Eukaryota</taxon>
        <taxon>Viridiplantae</taxon>
        <taxon>Streptophyta</taxon>
        <taxon>Embryophyta</taxon>
        <taxon>Tracheophyta</taxon>
        <taxon>Spermatophyta</taxon>
        <taxon>Magnoliopsida</taxon>
        <taxon>eudicotyledons</taxon>
        <taxon>Gunneridae</taxon>
        <taxon>Pentapetalae</taxon>
        <taxon>rosids</taxon>
        <taxon>malvids</taxon>
        <taxon>Malvales</taxon>
        <taxon>Malvaceae</taxon>
        <taxon>Malvoideae</taxon>
        <taxon>Gossypium</taxon>
    </lineage>
</organism>
<feature type="compositionally biased region" description="Basic residues" evidence="2">
    <location>
        <begin position="187"/>
        <end position="202"/>
    </location>
</feature>
<evidence type="ECO:0000259" key="3">
    <source>
        <dbReference type="PROSITE" id="PS50158"/>
    </source>
</evidence>
<dbReference type="SUPFAM" id="SSF57756">
    <property type="entry name" value="Retrovirus zinc finger-like domains"/>
    <property type="match status" value="1"/>
</dbReference>
<evidence type="ECO:0000256" key="2">
    <source>
        <dbReference type="SAM" id="MobiDB-lite"/>
    </source>
</evidence>
<dbReference type="OrthoDB" id="1708624at2759"/>
<keyword evidence="1" id="KW-0863">Zinc-finger</keyword>
<feature type="domain" description="CCHC-type" evidence="3">
    <location>
        <begin position="225"/>
        <end position="239"/>
    </location>
</feature>
<keyword evidence="1" id="KW-0862">Zinc</keyword>
<reference evidence="4 5" key="1">
    <citation type="journal article" date="2021" name="bioRxiv">
        <title>The Gossypium anomalum genome as a resource for cotton improvement and evolutionary analysis of hybrid incompatibility.</title>
        <authorList>
            <person name="Grover C.E."/>
            <person name="Yuan D."/>
            <person name="Arick M.A."/>
            <person name="Miller E.R."/>
            <person name="Hu G."/>
            <person name="Peterson D.G."/>
            <person name="Wendel J.F."/>
            <person name="Udall J.A."/>
        </authorList>
    </citation>
    <scope>NUCLEOTIDE SEQUENCE [LARGE SCALE GENOMIC DNA]</scope>
    <source>
        <strain evidence="4">JFW-Udall</strain>
        <tissue evidence="4">Leaf</tissue>
    </source>
</reference>
<evidence type="ECO:0000313" key="5">
    <source>
        <dbReference type="Proteomes" id="UP000701853"/>
    </source>
</evidence>
<dbReference type="InterPro" id="IPR001878">
    <property type="entry name" value="Znf_CCHC"/>
</dbReference>
<dbReference type="InterPro" id="IPR036875">
    <property type="entry name" value="Znf_CCHC_sf"/>
</dbReference>
<feature type="region of interest" description="Disordered" evidence="2">
    <location>
        <begin position="187"/>
        <end position="213"/>
    </location>
</feature>
<proteinExistence type="predicted"/>
<keyword evidence="1" id="KW-0479">Metal-binding</keyword>
<dbReference type="PROSITE" id="PS50158">
    <property type="entry name" value="ZF_CCHC"/>
    <property type="match status" value="1"/>
</dbReference>
<dbReference type="GO" id="GO:0003676">
    <property type="term" value="F:nucleic acid binding"/>
    <property type="evidence" value="ECO:0007669"/>
    <property type="project" value="InterPro"/>
</dbReference>
<dbReference type="GO" id="GO:0008270">
    <property type="term" value="F:zinc ion binding"/>
    <property type="evidence" value="ECO:0007669"/>
    <property type="project" value="UniProtKB-KW"/>
</dbReference>
<dbReference type="Proteomes" id="UP000701853">
    <property type="component" value="Chromosome 3"/>
</dbReference>
<evidence type="ECO:0000313" key="4">
    <source>
        <dbReference type="EMBL" id="KAG8499384.1"/>
    </source>
</evidence>
<evidence type="ECO:0000256" key="1">
    <source>
        <dbReference type="PROSITE-ProRule" id="PRU00047"/>
    </source>
</evidence>
<sequence>MTANTNTLSLRSVLEKDKLNGLNFLDWFRNLRIVLKQERKLYVIEKPLPDEPLANALRADKDAYKKHIDEMVDVGCLMLATMNPELQKQHEDMVAYDMIKHLKELYQGQARQERFDISKALFQCKLAKGSPVGPHVLKMIGYIESLSKLGFPLSQELAIDVILMLRTAEGNMKKVRPKPILMVRNNKGKGKAKVPTKPKGKGKPNFGKGKATLKPKGGVSKEGNCFHCGVTGHWKWNCPVYLEEIKKTEASGMDYKGVGLWLEEMWTCELEIEQELLH</sequence>
<comment type="caution">
    <text evidence="4">The sequence shown here is derived from an EMBL/GenBank/DDBJ whole genome shotgun (WGS) entry which is preliminary data.</text>
</comment>
<name>A0A8J5ZXB3_9ROSI</name>
<dbReference type="SMART" id="SM00343">
    <property type="entry name" value="ZnF_C2HC"/>
    <property type="match status" value="1"/>
</dbReference>
<gene>
    <name evidence="4" type="ORF">CXB51_005978</name>
</gene>
<protein>
    <recommendedName>
        <fullName evidence="3">CCHC-type domain-containing protein</fullName>
    </recommendedName>
</protein>
<dbReference type="EMBL" id="JAHUZN010000003">
    <property type="protein sequence ID" value="KAG8499384.1"/>
    <property type="molecule type" value="Genomic_DNA"/>
</dbReference>
<dbReference type="AlphaFoldDB" id="A0A8J5ZXB3"/>
<dbReference type="Pfam" id="PF14223">
    <property type="entry name" value="Retrotran_gag_2"/>
    <property type="match status" value="1"/>
</dbReference>